<organism evidence="2 3">
    <name type="scientific">Brachionus plicatilis</name>
    <name type="common">Marine rotifer</name>
    <name type="synonym">Brachionus muelleri</name>
    <dbReference type="NCBI Taxonomy" id="10195"/>
    <lineage>
        <taxon>Eukaryota</taxon>
        <taxon>Metazoa</taxon>
        <taxon>Spiralia</taxon>
        <taxon>Gnathifera</taxon>
        <taxon>Rotifera</taxon>
        <taxon>Eurotatoria</taxon>
        <taxon>Monogononta</taxon>
        <taxon>Pseudotrocha</taxon>
        <taxon>Ploima</taxon>
        <taxon>Brachionidae</taxon>
        <taxon>Brachionus</taxon>
    </lineage>
</organism>
<keyword evidence="3" id="KW-1185">Reference proteome</keyword>
<evidence type="ECO:0000313" key="2">
    <source>
        <dbReference type="EMBL" id="RNA28988.1"/>
    </source>
</evidence>
<keyword evidence="1" id="KW-0472">Membrane</keyword>
<sequence>MNSDRGRVCSKFSGMLRCYLLYGRSGRVVHQRCLLAGWSQCGRTRLTLSGCIDRLILFAICLLLMPLVTVNACRLLQGLTSFSGFIPLE</sequence>
<proteinExistence type="predicted"/>
<reference evidence="2 3" key="1">
    <citation type="journal article" date="2018" name="Sci. Rep.">
        <title>Genomic signatures of local adaptation to the degree of environmental predictability in rotifers.</title>
        <authorList>
            <person name="Franch-Gras L."/>
            <person name="Hahn C."/>
            <person name="Garcia-Roger E.M."/>
            <person name="Carmona M.J."/>
            <person name="Serra M."/>
            <person name="Gomez A."/>
        </authorList>
    </citation>
    <scope>NUCLEOTIDE SEQUENCE [LARGE SCALE GENOMIC DNA]</scope>
    <source>
        <strain evidence="2">HYR1</strain>
    </source>
</reference>
<evidence type="ECO:0000313" key="3">
    <source>
        <dbReference type="Proteomes" id="UP000276133"/>
    </source>
</evidence>
<keyword evidence="1" id="KW-1133">Transmembrane helix</keyword>
<feature type="transmembrane region" description="Helical" evidence="1">
    <location>
        <begin position="55"/>
        <end position="77"/>
    </location>
</feature>
<name>A0A3M7S035_BRAPC</name>
<dbReference type="AlphaFoldDB" id="A0A3M7S035"/>
<gene>
    <name evidence="2" type="ORF">BpHYR1_011984</name>
</gene>
<keyword evidence="1" id="KW-0812">Transmembrane</keyword>
<accession>A0A3M7S035</accession>
<dbReference type="Proteomes" id="UP000276133">
    <property type="component" value="Unassembled WGS sequence"/>
</dbReference>
<comment type="caution">
    <text evidence="2">The sequence shown here is derived from an EMBL/GenBank/DDBJ whole genome shotgun (WGS) entry which is preliminary data.</text>
</comment>
<protein>
    <submittedName>
        <fullName evidence="2">Uncharacterized protein</fullName>
    </submittedName>
</protein>
<evidence type="ECO:0000256" key="1">
    <source>
        <dbReference type="SAM" id="Phobius"/>
    </source>
</evidence>
<dbReference type="EMBL" id="REGN01002302">
    <property type="protein sequence ID" value="RNA28988.1"/>
    <property type="molecule type" value="Genomic_DNA"/>
</dbReference>